<name>A0A3S5IUK6_9TRYP</name>
<dbReference type="EMBL" id="MKKU01000042">
    <property type="protein sequence ID" value="RNF26426.1"/>
    <property type="molecule type" value="Genomic_DNA"/>
</dbReference>
<organism evidence="6 7">
    <name type="scientific">Trypanosoma conorhini</name>
    <dbReference type="NCBI Taxonomy" id="83891"/>
    <lineage>
        <taxon>Eukaryota</taxon>
        <taxon>Discoba</taxon>
        <taxon>Euglenozoa</taxon>
        <taxon>Kinetoplastea</taxon>
        <taxon>Metakinetoplastina</taxon>
        <taxon>Trypanosomatida</taxon>
        <taxon>Trypanosomatidae</taxon>
        <taxon>Trypanosoma</taxon>
    </lineage>
</organism>
<feature type="region of interest" description="Disordered" evidence="4">
    <location>
        <begin position="123"/>
        <end position="145"/>
    </location>
</feature>
<dbReference type="Proteomes" id="UP000284403">
    <property type="component" value="Unassembled WGS sequence"/>
</dbReference>
<accession>A0A3S5IUK6</accession>
<protein>
    <submittedName>
        <fullName evidence="6">Putative N-acetyltransferase</fullName>
        <ecNumber evidence="6">2.3.1.-</ecNumber>
    </submittedName>
</protein>
<reference evidence="6 7" key="1">
    <citation type="journal article" date="2018" name="BMC Genomics">
        <title>Genomic comparison of Trypanosoma conorhini and Trypanosoma rangeli to Trypanosoma cruzi strains of high and low virulence.</title>
        <authorList>
            <person name="Bradwell K.R."/>
            <person name="Koparde V.N."/>
            <person name="Matveyev A.V."/>
            <person name="Serrano M.G."/>
            <person name="Alves J.M."/>
            <person name="Parikh H."/>
            <person name="Huang B."/>
            <person name="Lee V."/>
            <person name="Espinosa-Alvarez O."/>
            <person name="Ortiz P.A."/>
            <person name="Costa-Martins A.G."/>
            <person name="Teixeira M.M."/>
            <person name="Buck G.A."/>
        </authorList>
    </citation>
    <scope>NUCLEOTIDE SEQUENCE [LARGE SCALE GENOMIC DNA]</scope>
    <source>
        <strain evidence="6 7">025E</strain>
    </source>
</reference>
<comment type="caution">
    <text evidence="6">The sequence shown here is derived from an EMBL/GenBank/DDBJ whole genome shotgun (WGS) entry which is preliminary data.</text>
</comment>
<keyword evidence="2 6" id="KW-0808">Transferase</keyword>
<evidence type="ECO:0000256" key="1">
    <source>
        <dbReference type="ARBA" id="ARBA00009342"/>
    </source>
</evidence>
<keyword evidence="3 6" id="KW-0012">Acyltransferase</keyword>
<dbReference type="InterPro" id="IPR039135">
    <property type="entry name" value="NAT9-like"/>
</dbReference>
<evidence type="ECO:0000256" key="2">
    <source>
        <dbReference type="ARBA" id="ARBA00022679"/>
    </source>
</evidence>
<comment type="similarity">
    <text evidence="1">Belongs to the acetyltransferase family. GNAT subfamily.</text>
</comment>
<dbReference type="SUPFAM" id="SSF55729">
    <property type="entry name" value="Acyl-CoA N-acyltransferases (Nat)"/>
    <property type="match status" value="1"/>
</dbReference>
<sequence>MNNAHVLVSGSRLRLVPYLAHHVPRYYEWMGDTELMQCTASERLTLEEEYENQRDWLCAEDKLTFILLAPLSVIARKPPKEIAGATAFGTCTAVKGPLDDGDAGDGEAAEGKEIVRVGDEGGAASLDGVGPKAPGARTPSVPVRSGRTGGNCEAYVMVGDCNLFRLGGTEAELLEDEEAAPSDAKGGCFEVAVMMAERTFRRQGVGEEAVRLLMSYAIDKLGASVFVAKILNTNTPSIRLFTEKLGFTLLKEVPVFRELHFVRRFVTAAERAAWMSAAGYAVSEYDATTEEALHVLYSVPNTG</sequence>
<dbReference type="InterPro" id="IPR000182">
    <property type="entry name" value="GNAT_dom"/>
</dbReference>
<dbReference type="EC" id="2.3.1.-" evidence="6"/>
<dbReference type="PANTHER" id="PTHR13256">
    <property type="entry name" value="N-ACETYLTRANSFERASE 9"/>
    <property type="match status" value="1"/>
</dbReference>
<dbReference type="InterPro" id="IPR016181">
    <property type="entry name" value="Acyl_CoA_acyltransferase"/>
</dbReference>
<evidence type="ECO:0000256" key="4">
    <source>
        <dbReference type="SAM" id="MobiDB-lite"/>
    </source>
</evidence>
<dbReference type="OrthoDB" id="5043642at2759"/>
<evidence type="ECO:0000313" key="7">
    <source>
        <dbReference type="Proteomes" id="UP000284403"/>
    </source>
</evidence>
<dbReference type="Pfam" id="PF13302">
    <property type="entry name" value="Acetyltransf_3"/>
    <property type="match status" value="1"/>
</dbReference>
<feature type="domain" description="N-acetyltransferase" evidence="5">
    <location>
        <begin position="172"/>
        <end position="248"/>
    </location>
</feature>
<dbReference type="GeneID" id="40314878"/>
<evidence type="ECO:0000313" key="6">
    <source>
        <dbReference type="EMBL" id="RNF26426.1"/>
    </source>
</evidence>
<evidence type="ECO:0000259" key="5">
    <source>
        <dbReference type="Pfam" id="PF13302"/>
    </source>
</evidence>
<keyword evidence="7" id="KW-1185">Reference proteome</keyword>
<dbReference type="PANTHER" id="PTHR13256:SF16">
    <property type="entry name" value="ALPHA_BETA-TUBULIN-N-ACETYLTRANSFERASE 9"/>
    <property type="match status" value="1"/>
</dbReference>
<dbReference type="Gene3D" id="3.40.630.30">
    <property type="match status" value="2"/>
</dbReference>
<dbReference type="AlphaFoldDB" id="A0A3S5IUK6"/>
<proteinExistence type="inferred from homology"/>
<evidence type="ECO:0000256" key="3">
    <source>
        <dbReference type="ARBA" id="ARBA00023315"/>
    </source>
</evidence>
<gene>
    <name evidence="6" type="ORF">Tco025E_01267</name>
</gene>
<dbReference type="GO" id="GO:0008080">
    <property type="term" value="F:N-acetyltransferase activity"/>
    <property type="evidence" value="ECO:0007669"/>
    <property type="project" value="InterPro"/>
</dbReference>
<dbReference type="RefSeq" id="XP_029231632.1">
    <property type="nucleotide sequence ID" value="XM_029368205.1"/>
</dbReference>